<protein>
    <submittedName>
        <fullName evidence="1">Uncharacterized protein</fullName>
    </submittedName>
</protein>
<dbReference type="Proteomes" id="UP000240010">
    <property type="component" value="Unassembled WGS sequence"/>
</dbReference>
<dbReference type="AlphaFoldDB" id="A0A2S6HIW5"/>
<proteinExistence type="predicted"/>
<gene>
    <name evidence="1" type="ORF">B0F87_102537</name>
</gene>
<evidence type="ECO:0000313" key="1">
    <source>
        <dbReference type="EMBL" id="PPK77424.1"/>
    </source>
</evidence>
<dbReference type="EMBL" id="PTIZ01000002">
    <property type="protein sequence ID" value="PPK77424.1"/>
    <property type="molecule type" value="Genomic_DNA"/>
</dbReference>
<evidence type="ECO:0000313" key="2">
    <source>
        <dbReference type="Proteomes" id="UP000240010"/>
    </source>
</evidence>
<accession>A0A2S6HIW5</accession>
<organism evidence="1 2">
    <name type="scientific">Methylobacter tundripaludum</name>
    <dbReference type="NCBI Taxonomy" id="173365"/>
    <lineage>
        <taxon>Bacteria</taxon>
        <taxon>Pseudomonadati</taxon>
        <taxon>Pseudomonadota</taxon>
        <taxon>Gammaproteobacteria</taxon>
        <taxon>Methylococcales</taxon>
        <taxon>Methylococcaceae</taxon>
        <taxon>Methylobacter</taxon>
    </lineage>
</organism>
<sequence length="72" mass="8631">MLNYQATENTVNLTFSKEYLNSRELLRLIEILRIKELLSKSQMTTDDAMALDDELKEKWWHENQARFLAKIQ</sequence>
<comment type="caution">
    <text evidence="1">The sequence shown here is derived from an EMBL/GenBank/DDBJ whole genome shotgun (WGS) entry which is preliminary data.</text>
</comment>
<dbReference type="RefSeq" id="WP_104428080.1">
    <property type="nucleotide sequence ID" value="NZ_PTIZ01000002.1"/>
</dbReference>
<reference evidence="1 2" key="1">
    <citation type="submission" date="2018-02" db="EMBL/GenBank/DDBJ databases">
        <title>Subsurface microbial communities from deep shales in Ohio and West Virginia, USA.</title>
        <authorList>
            <person name="Wrighton K."/>
        </authorList>
    </citation>
    <scope>NUCLEOTIDE SEQUENCE [LARGE SCALE GENOMIC DNA]</scope>
    <source>
        <strain evidence="1 2">OWC-DMM</strain>
    </source>
</reference>
<name>A0A2S6HIW5_9GAMM</name>